<dbReference type="OrthoDB" id="2798719at2759"/>
<organism evidence="1 2">
    <name type="scientific">Exidia glandulosa HHB12029</name>
    <dbReference type="NCBI Taxonomy" id="1314781"/>
    <lineage>
        <taxon>Eukaryota</taxon>
        <taxon>Fungi</taxon>
        <taxon>Dikarya</taxon>
        <taxon>Basidiomycota</taxon>
        <taxon>Agaricomycotina</taxon>
        <taxon>Agaricomycetes</taxon>
        <taxon>Auriculariales</taxon>
        <taxon>Exidiaceae</taxon>
        <taxon>Exidia</taxon>
    </lineage>
</organism>
<sequence length="293" mass="33343">MATTSADYNADSEFITHDGDTYDEPITAGKVELSPFELTPIHKWPYPLDTYPKVPYAGRALLWDTFDQREVQILFCSIITGGPGITRPKRTLVYSTLSPPGIFIVEDYGAQDDPPQAAGAPYDPANIWPRYESDWLSIDLHDMDDVTQWAKYPLDYYAAHELVVELRAQELFRRQSTRHPCMPEYLGCYVGNGWVVELRFKRYPRNLHEAVESGQKLDVASIMSQLEDVVKRPPARAILIDYDTCFPDGAPLINKRGTRGFNEDDTWTHSSFTNDLHSLRCVATWLATHSHAQ</sequence>
<accession>A0A165KBZ1</accession>
<proteinExistence type="predicted"/>
<gene>
    <name evidence="1" type="ORF">EXIGLDRAFT_733931</name>
</gene>
<evidence type="ECO:0000313" key="1">
    <source>
        <dbReference type="EMBL" id="KZV96107.1"/>
    </source>
</evidence>
<dbReference type="EMBL" id="KV425947">
    <property type="protein sequence ID" value="KZV96107.1"/>
    <property type="molecule type" value="Genomic_DNA"/>
</dbReference>
<keyword evidence="2" id="KW-1185">Reference proteome</keyword>
<name>A0A165KBZ1_EXIGL</name>
<dbReference type="InParanoid" id="A0A165KBZ1"/>
<dbReference type="Proteomes" id="UP000077266">
    <property type="component" value="Unassembled WGS sequence"/>
</dbReference>
<protein>
    <submittedName>
        <fullName evidence="1">Uncharacterized protein</fullName>
    </submittedName>
</protein>
<reference evidence="1 2" key="1">
    <citation type="journal article" date="2016" name="Mol. Biol. Evol.">
        <title>Comparative Genomics of Early-Diverging Mushroom-Forming Fungi Provides Insights into the Origins of Lignocellulose Decay Capabilities.</title>
        <authorList>
            <person name="Nagy L.G."/>
            <person name="Riley R."/>
            <person name="Tritt A."/>
            <person name="Adam C."/>
            <person name="Daum C."/>
            <person name="Floudas D."/>
            <person name="Sun H."/>
            <person name="Yadav J.S."/>
            <person name="Pangilinan J."/>
            <person name="Larsson K.H."/>
            <person name="Matsuura K."/>
            <person name="Barry K."/>
            <person name="Labutti K."/>
            <person name="Kuo R."/>
            <person name="Ohm R.A."/>
            <person name="Bhattacharya S.S."/>
            <person name="Shirouzu T."/>
            <person name="Yoshinaga Y."/>
            <person name="Martin F.M."/>
            <person name="Grigoriev I.V."/>
            <person name="Hibbett D.S."/>
        </authorList>
    </citation>
    <scope>NUCLEOTIDE SEQUENCE [LARGE SCALE GENOMIC DNA]</scope>
    <source>
        <strain evidence="1 2">HHB12029</strain>
    </source>
</reference>
<evidence type="ECO:0000313" key="2">
    <source>
        <dbReference type="Proteomes" id="UP000077266"/>
    </source>
</evidence>
<dbReference type="AlphaFoldDB" id="A0A165KBZ1"/>